<feature type="domain" description="DUF4332" evidence="2">
    <location>
        <begin position="20"/>
        <end position="82"/>
    </location>
</feature>
<protein>
    <submittedName>
        <fullName evidence="3">DUF4332 domain-containing protein</fullName>
    </submittedName>
</protein>
<comment type="caution">
    <text evidence="3">The sequence shown here is derived from an EMBL/GenBank/DDBJ whole genome shotgun (WGS) entry which is preliminary data.</text>
</comment>
<keyword evidence="4" id="KW-1185">Reference proteome</keyword>
<dbReference type="Gene3D" id="1.10.150.20">
    <property type="entry name" value="5' to 3' exonuclease, C-terminal subdomain"/>
    <property type="match status" value="1"/>
</dbReference>
<evidence type="ECO:0000313" key="3">
    <source>
        <dbReference type="EMBL" id="NMH99871.1"/>
    </source>
</evidence>
<dbReference type="InterPro" id="IPR025567">
    <property type="entry name" value="DUF4332"/>
</dbReference>
<dbReference type="Proteomes" id="UP000820669">
    <property type="component" value="Unassembled WGS sequence"/>
</dbReference>
<name>A0ABX1SHK2_9PSEU</name>
<evidence type="ECO:0000256" key="1">
    <source>
        <dbReference type="SAM" id="MobiDB-lite"/>
    </source>
</evidence>
<dbReference type="RefSeq" id="WP_169383355.1">
    <property type="nucleotide sequence ID" value="NZ_JAAXLA010000044.1"/>
</dbReference>
<gene>
    <name evidence="3" type="ORF">HF526_21495</name>
</gene>
<accession>A0ABX1SHK2</accession>
<evidence type="ECO:0000259" key="2">
    <source>
        <dbReference type="Pfam" id="PF14229"/>
    </source>
</evidence>
<sequence>MAESTGPTSSGGHHGHVPNDLANLKGIGPRYADVLKSIGVDSIKELRHRNAAHLKEMIEARHGQVVGLSEKECQTWIDEAKAFSL</sequence>
<reference evidence="3 4" key="1">
    <citation type="submission" date="2020-04" db="EMBL/GenBank/DDBJ databases">
        <authorList>
            <person name="Klaysubun C."/>
            <person name="Duangmal K."/>
            <person name="Lipun K."/>
        </authorList>
    </citation>
    <scope>NUCLEOTIDE SEQUENCE [LARGE SCALE GENOMIC DNA]</scope>
    <source>
        <strain evidence="3 4">K10HN5</strain>
    </source>
</reference>
<evidence type="ECO:0000313" key="4">
    <source>
        <dbReference type="Proteomes" id="UP000820669"/>
    </source>
</evidence>
<dbReference type="EMBL" id="JAAXLA010000044">
    <property type="protein sequence ID" value="NMH99871.1"/>
    <property type="molecule type" value="Genomic_DNA"/>
</dbReference>
<organism evidence="3 4">
    <name type="scientific">Pseudonocardia acidicola</name>
    <dbReference type="NCBI Taxonomy" id="2724939"/>
    <lineage>
        <taxon>Bacteria</taxon>
        <taxon>Bacillati</taxon>
        <taxon>Actinomycetota</taxon>
        <taxon>Actinomycetes</taxon>
        <taxon>Pseudonocardiales</taxon>
        <taxon>Pseudonocardiaceae</taxon>
        <taxon>Pseudonocardia</taxon>
    </lineage>
</organism>
<feature type="compositionally biased region" description="Low complexity" evidence="1">
    <location>
        <begin position="1"/>
        <end position="11"/>
    </location>
</feature>
<proteinExistence type="predicted"/>
<feature type="region of interest" description="Disordered" evidence="1">
    <location>
        <begin position="1"/>
        <end position="22"/>
    </location>
</feature>
<dbReference type="Pfam" id="PF14229">
    <property type="entry name" value="DUF4332"/>
    <property type="match status" value="1"/>
</dbReference>